<dbReference type="InterPro" id="IPR020846">
    <property type="entry name" value="MFS_dom"/>
</dbReference>
<proteinExistence type="inferred from homology"/>
<feature type="transmembrane region" description="Helical" evidence="6">
    <location>
        <begin position="303"/>
        <end position="323"/>
    </location>
</feature>
<comment type="subcellular location">
    <subcellularLocation>
        <location evidence="1">Membrane</location>
        <topology evidence="1">Multi-pass membrane protein</topology>
    </subcellularLocation>
</comment>
<dbReference type="OrthoDB" id="10056177at2759"/>
<feature type="transmembrane region" description="Helical" evidence="6">
    <location>
        <begin position="125"/>
        <end position="146"/>
    </location>
</feature>
<evidence type="ECO:0000256" key="3">
    <source>
        <dbReference type="ARBA" id="ARBA00022692"/>
    </source>
</evidence>
<dbReference type="InterPro" id="IPR024989">
    <property type="entry name" value="MFS_assoc_dom"/>
</dbReference>
<protein>
    <submittedName>
        <fullName evidence="8">MFS_1_like domain-containing protein</fullName>
    </submittedName>
</protein>
<feature type="transmembrane region" description="Helical" evidence="6">
    <location>
        <begin position="240"/>
        <end position="260"/>
    </location>
</feature>
<accession>A0A8X6XAD4</accession>
<feature type="transmembrane region" description="Helical" evidence="6">
    <location>
        <begin position="272"/>
        <end position="291"/>
    </location>
</feature>
<keyword evidence="5 6" id="KW-0472">Membrane</keyword>
<feature type="domain" description="Major facilitator superfamily (MFS) profile" evidence="7">
    <location>
        <begin position="239"/>
        <end position="428"/>
    </location>
</feature>
<feature type="transmembrane region" description="Helical" evidence="6">
    <location>
        <begin position="199"/>
        <end position="220"/>
    </location>
</feature>
<comment type="caution">
    <text evidence="8">The sequence shown here is derived from an EMBL/GenBank/DDBJ whole genome shotgun (WGS) entry which is preliminary data.</text>
</comment>
<comment type="similarity">
    <text evidence="2">Belongs to the major facilitator superfamily. MFSD6 family.</text>
</comment>
<name>A0A8X6XAD4_9ARAC</name>
<dbReference type="GO" id="GO:0016020">
    <property type="term" value="C:membrane"/>
    <property type="evidence" value="ECO:0007669"/>
    <property type="project" value="UniProtKB-SubCell"/>
</dbReference>
<gene>
    <name evidence="8" type="primary">AVEN_87912_1</name>
    <name evidence="8" type="ORF">TNIN_467081</name>
</gene>
<evidence type="ECO:0000256" key="4">
    <source>
        <dbReference type="ARBA" id="ARBA00022989"/>
    </source>
</evidence>
<dbReference type="Proteomes" id="UP000886998">
    <property type="component" value="Unassembled WGS sequence"/>
</dbReference>
<dbReference type="InterPro" id="IPR036259">
    <property type="entry name" value="MFS_trans_sf"/>
</dbReference>
<dbReference type="AlphaFoldDB" id="A0A8X6XAD4"/>
<dbReference type="GO" id="GO:0022857">
    <property type="term" value="F:transmembrane transporter activity"/>
    <property type="evidence" value="ECO:0007669"/>
    <property type="project" value="InterPro"/>
</dbReference>
<reference evidence="8" key="1">
    <citation type="submission" date="2020-08" db="EMBL/GenBank/DDBJ databases">
        <title>Multicomponent nature underlies the extraordinary mechanical properties of spider dragline silk.</title>
        <authorList>
            <person name="Kono N."/>
            <person name="Nakamura H."/>
            <person name="Mori M."/>
            <person name="Yoshida Y."/>
            <person name="Ohtoshi R."/>
            <person name="Malay A.D."/>
            <person name="Moran D.A.P."/>
            <person name="Tomita M."/>
            <person name="Numata K."/>
            <person name="Arakawa K."/>
        </authorList>
    </citation>
    <scope>NUCLEOTIDE SEQUENCE</scope>
</reference>
<evidence type="ECO:0000313" key="9">
    <source>
        <dbReference type="Proteomes" id="UP000886998"/>
    </source>
</evidence>
<evidence type="ECO:0000313" key="8">
    <source>
        <dbReference type="EMBL" id="GFY48251.1"/>
    </source>
</evidence>
<dbReference type="Pfam" id="PF12832">
    <property type="entry name" value="MFS_1_like"/>
    <property type="match status" value="1"/>
</dbReference>
<sequence>MTEPVGKSQVFGELYNGGSKPIEFEVNRTCEVLYSVKFSKHICYENPDSQCCERSLMHKILQSEKSGFTSGNISNSISNLEWFLNVSKVIVLTTDNYSVCDIFWNLTCEKHCIGQKFTSDRMIHVLLYTIILILFLSFHEAVFRFLDILVMSLVKLHKADYGRQKAWPSVGNLTGPSLCALLIFMTTFCIEEINYTTSLHLYIILCLLTAVTVFFIDVNVDAPAKKMWKASIKLFKNADFLFFTLITFVLGATWGFRVGFKNVFLENLGTPAYIIGLIETFSNLYGLPVLFTSKWFINRMGNVKIFVIALLGYSLQCFGYSFLQENWPAFLLELIHALSFQLFWVSAMNFCVEVSPDDLKGTVISFAGSIHFSAGRAFGNIIGGLLMSAYGGRIAFQVIAVANILTALAYVIYSYSKYVQRKKEQESS</sequence>
<keyword evidence="9" id="KW-1185">Reference proteome</keyword>
<keyword evidence="3 6" id="KW-0812">Transmembrane</keyword>
<dbReference type="PROSITE" id="PS50850">
    <property type="entry name" value="MFS"/>
    <property type="match status" value="1"/>
</dbReference>
<dbReference type="SUPFAM" id="SSF103473">
    <property type="entry name" value="MFS general substrate transporter"/>
    <property type="match status" value="1"/>
</dbReference>
<dbReference type="InterPro" id="IPR051717">
    <property type="entry name" value="MFS_MFSD6"/>
</dbReference>
<evidence type="ECO:0000256" key="2">
    <source>
        <dbReference type="ARBA" id="ARBA00005241"/>
    </source>
</evidence>
<evidence type="ECO:0000256" key="6">
    <source>
        <dbReference type="SAM" id="Phobius"/>
    </source>
</evidence>
<dbReference type="PANTHER" id="PTHR16172">
    <property type="entry name" value="MAJOR FACILITATOR SUPERFAMILY DOMAIN-CONTAINING PROTEIN 6-LIKE"/>
    <property type="match status" value="1"/>
</dbReference>
<evidence type="ECO:0000256" key="5">
    <source>
        <dbReference type="ARBA" id="ARBA00023136"/>
    </source>
</evidence>
<dbReference type="PANTHER" id="PTHR16172:SF41">
    <property type="entry name" value="MAJOR FACILITATOR SUPERFAMILY DOMAIN-CONTAINING PROTEIN 6-LIKE"/>
    <property type="match status" value="1"/>
</dbReference>
<keyword evidence="4 6" id="KW-1133">Transmembrane helix</keyword>
<evidence type="ECO:0000256" key="1">
    <source>
        <dbReference type="ARBA" id="ARBA00004141"/>
    </source>
</evidence>
<evidence type="ECO:0000259" key="7">
    <source>
        <dbReference type="PROSITE" id="PS50850"/>
    </source>
</evidence>
<dbReference type="Gene3D" id="1.20.1250.20">
    <property type="entry name" value="MFS general substrate transporter like domains"/>
    <property type="match status" value="1"/>
</dbReference>
<dbReference type="EMBL" id="BMAV01006363">
    <property type="protein sequence ID" value="GFY48251.1"/>
    <property type="molecule type" value="Genomic_DNA"/>
</dbReference>
<feature type="transmembrane region" description="Helical" evidence="6">
    <location>
        <begin position="166"/>
        <end position="187"/>
    </location>
</feature>
<feature type="transmembrane region" description="Helical" evidence="6">
    <location>
        <begin position="394"/>
        <end position="413"/>
    </location>
</feature>
<organism evidence="8 9">
    <name type="scientific">Trichonephila inaurata madagascariensis</name>
    <dbReference type="NCBI Taxonomy" id="2747483"/>
    <lineage>
        <taxon>Eukaryota</taxon>
        <taxon>Metazoa</taxon>
        <taxon>Ecdysozoa</taxon>
        <taxon>Arthropoda</taxon>
        <taxon>Chelicerata</taxon>
        <taxon>Arachnida</taxon>
        <taxon>Araneae</taxon>
        <taxon>Araneomorphae</taxon>
        <taxon>Entelegynae</taxon>
        <taxon>Araneoidea</taxon>
        <taxon>Nephilidae</taxon>
        <taxon>Trichonephila</taxon>
        <taxon>Trichonephila inaurata</taxon>
    </lineage>
</organism>